<keyword evidence="5" id="KW-0812">Transmembrane</keyword>
<dbReference type="PANTHER" id="PTHR43531">
    <property type="entry name" value="PROTEIN ICFG"/>
    <property type="match status" value="1"/>
</dbReference>
<dbReference type="InterPro" id="IPR004090">
    <property type="entry name" value="Chemotax_Me-accpt_rcpt"/>
</dbReference>
<dbReference type="SUPFAM" id="SSF158472">
    <property type="entry name" value="HAMP domain-like"/>
    <property type="match status" value="1"/>
</dbReference>
<evidence type="ECO:0000256" key="3">
    <source>
        <dbReference type="ARBA" id="ARBA00029447"/>
    </source>
</evidence>
<keyword evidence="2" id="KW-0145">Chemotaxis</keyword>
<feature type="domain" description="Methyl-accepting transducer" evidence="6">
    <location>
        <begin position="320"/>
        <end position="549"/>
    </location>
</feature>
<organism evidence="9 10">
    <name type="scientific">Aestuariivirga litoralis</name>
    <dbReference type="NCBI Taxonomy" id="2650924"/>
    <lineage>
        <taxon>Bacteria</taxon>
        <taxon>Pseudomonadati</taxon>
        <taxon>Pseudomonadota</taxon>
        <taxon>Alphaproteobacteria</taxon>
        <taxon>Hyphomicrobiales</taxon>
        <taxon>Aestuariivirgaceae</taxon>
        <taxon>Aestuariivirga</taxon>
    </lineage>
</organism>
<name>A0A2W2BSL3_9HYPH</name>
<evidence type="ECO:0000256" key="1">
    <source>
        <dbReference type="ARBA" id="ARBA00004370"/>
    </source>
</evidence>
<gene>
    <name evidence="9" type="ORF">DK847_13820</name>
</gene>
<dbReference type="InterPro" id="IPR051310">
    <property type="entry name" value="MCP_chemotaxis"/>
</dbReference>
<dbReference type="SMART" id="SM00304">
    <property type="entry name" value="HAMP"/>
    <property type="match status" value="2"/>
</dbReference>
<comment type="caution">
    <text evidence="9">The sequence shown here is derived from an EMBL/GenBank/DDBJ whole genome shotgun (WGS) entry which is preliminary data.</text>
</comment>
<dbReference type="Proteomes" id="UP000248795">
    <property type="component" value="Unassembled WGS sequence"/>
</dbReference>
<dbReference type="EMBL" id="QKVK01000006">
    <property type="protein sequence ID" value="PZF76436.1"/>
    <property type="molecule type" value="Genomic_DNA"/>
</dbReference>
<dbReference type="GO" id="GO:0004888">
    <property type="term" value="F:transmembrane signaling receptor activity"/>
    <property type="evidence" value="ECO:0007669"/>
    <property type="project" value="InterPro"/>
</dbReference>
<dbReference type="GO" id="GO:0006935">
    <property type="term" value="P:chemotaxis"/>
    <property type="evidence" value="ECO:0007669"/>
    <property type="project" value="UniProtKB-KW"/>
</dbReference>
<dbReference type="Gene3D" id="1.10.287.950">
    <property type="entry name" value="Methyl-accepting chemotaxis protein"/>
    <property type="match status" value="1"/>
</dbReference>
<dbReference type="FunFam" id="1.10.287.950:FF:000001">
    <property type="entry name" value="Methyl-accepting chemotaxis sensory transducer"/>
    <property type="match status" value="1"/>
</dbReference>
<dbReference type="GO" id="GO:0007165">
    <property type="term" value="P:signal transduction"/>
    <property type="evidence" value="ECO:0007669"/>
    <property type="project" value="UniProtKB-KW"/>
</dbReference>
<sequence length="612" mass="66711">MIAFGLVITGMLAFLGLQTHGAISDNRIGSPSYERIVNGKDLIADILPPPLYPAEPFAYMHIMEDEPELLDKLNARLNQIEQDYRTRIAFWKEHMKDFDIMPEEEWAALGREIESRNDRFWSDLRNRIIPAFQRRDAAAIDSLSKEMSHEFISFGIYMQEQANKIAATVGKIEAENKLESDRDMNMTTAFNIGIVFIIMLMLLGAHQFVIRALTSISATMARLAGGHLEEEVPYASRGDEVGEMARALTVFKDQAVQNRRNDENSQQIITVLGHGLESLAKGNLTHRIDSPFPDALDKLRQYFNSAADSLADTINTVKRGSYGIKSGTEEIAQASDNLSRRTENQAANLEETAAAVAEITSTVKKTAEGAQHARNMVTAAKEDADRSGVVVKRAVEAMQGIEKSSQEITQIIGVIDEIAFQTNLLALNAGVEAARAGDAGRGFAVVASEVRALAQRSAEAAKEIKGILSTSRDQVQEGVQLVAETGSSLRQIIDRVNEINGIVTEIARSAEQQATGLQEVNTAVDQMDQVTQQNAAMVEEATAATRTLTQQSTELAQIVARFTTAAGAIIAHAEEASREAHRPAPRAPAVRKKVAAAGAAKAEPADGGWEEF</sequence>
<dbReference type="CDD" id="cd06225">
    <property type="entry name" value="HAMP"/>
    <property type="match status" value="1"/>
</dbReference>
<keyword evidence="5" id="KW-1133">Transmembrane helix</keyword>
<keyword evidence="5" id="KW-0472">Membrane</keyword>
<dbReference type="CDD" id="cd11386">
    <property type="entry name" value="MCP_signal"/>
    <property type="match status" value="1"/>
</dbReference>
<dbReference type="InterPro" id="IPR004089">
    <property type="entry name" value="MCPsignal_dom"/>
</dbReference>
<keyword evidence="4" id="KW-0807">Transducer</keyword>
<evidence type="ECO:0000259" key="6">
    <source>
        <dbReference type="PROSITE" id="PS50111"/>
    </source>
</evidence>
<evidence type="ECO:0000259" key="7">
    <source>
        <dbReference type="PROSITE" id="PS50192"/>
    </source>
</evidence>
<keyword evidence="10" id="KW-1185">Reference proteome</keyword>
<dbReference type="PRINTS" id="PR00260">
    <property type="entry name" value="CHEMTRNSDUCR"/>
</dbReference>
<feature type="domain" description="HAMP" evidence="8">
    <location>
        <begin position="207"/>
        <end position="260"/>
    </location>
</feature>
<dbReference type="InterPro" id="IPR000727">
    <property type="entry name" value="T_SNARE_dom"/>
</dbReference>
<dbReference type="Gene3D" id="1.10.8.500">
    <property type="entry name" value="HAMP domain in histidine kinase"/>
    <property type="match status" value="1"/>
</dbReference>
<proteinExistence type="inferred from homology"/>
<dbReference type="AlphaFoldDB" id="A0A2W2BSL3"/>
<dbReference type="PROSITE" id="PS50111">
    <property type="entry name" value="CHEMOTAXIS_TRANSDUC_2"/>
    <property type="match status" value="1"/>
</dbReference>
<dbReference type="SUPFAM" id="SSF58104">
    <property type="entry name" value="Methyl-accepting chemotaxis protein (MCP) signaling domain"/>
    <property type="match status" value="1"/>
</dbReference>
<dbReference type="GO" id="GO:0016020">
    <property type="term" value="C:membrane"/>
    <property type="evidence" value="ECO:0007669"/>
    <property type="project" value="UniProtKB-SubCell"/>
</dbReference>
<dbReference type="PANTHER" id="PTHR43531:SF11">
    <property type="entry name" value="METHYL-ACCEPTING CHEMOTAXIS PROTEIN 3"/>
    <property type="match status" value="1"/>
</dbReference>
<feature type="transmembrane region" description="Helical" evidence="5">
    <location>
        <begin position="189"/>
        <end position="210"/>
    </location>
</feature>
<dbReference type="PROSITE" id="PS50192">
    <property type="entry name" value="T_SNARE"/>
    <property type="match status" value="1"/>
</dbReference>
<comment type="subcellular location">
    <subcellularLocation>
        <location evidence="1">Membrane</location>
    </subcellularLocation>
</comment>
<dbReference type="PROSITE" id="PS50885">
    <property type="entry name" value="HAMP"/>
    <property type="match status" value="2"/>
</dbReference>
<feature type="domain" description="T-SNARE coiled-coil homology" evidence="7">
    <location>
        <begin position="479"/>
        <end position="541"/>
    </location>
</feature>
<dbReference type="Pfam" id="PF00672">
    <property type="entry name" value="HAMP"/>
    <property type="match status" value="1"/>
</dbReference>
<feature type="domain" description="HAMP" evidence="8">
    <location>
        <begin position="263"/>
        <end position="315"/>
    </location>
</feature>
<dbReference type="InterPro" id="IPR003660">
    <property type="entry name" value="HAMP_dom"/>
</dbReference>
<evidence type="ECO:0000259" key="8">
    <source>
        <dbReference type="PROSITE" id="PS50885"/>
    </source>
</evidence>
<evidence type="ECO:0000313" key="9">
    <source>
        <dbReference type="EMBL" id="PZF76436.1"/>
    </source>
</evidence>
<reference evidence="10" key="1">
    <citation type="submission" date="2018-06" db="EMBL/GenBank/DDBJ databases">
        <title>Aestuariibacter litoralis strain KCTC 52945T.</title>
        <authorList>
            <person name="Li X."/>
            <person name="Salam N."/>
            <person name="Li J.-L."/>
            <person name="Chen Y.-M."/>
            <person name="Yang Z.-W."/>
            <person name="Zhang L.-Y."/>
            <person name="Han M.-X."/>
            <person name="Xiao M."/>
            <person name="Li W.-J."/>
        </authorList>
    </citation>
    <scope>NUCLEOTIDE SEQUENCE [LARGE SCALE GENOMIC DNA]</scope>
    <source>
        <strain evidence="10">KCTC 52945</strain>
    </source>
</reference>
<evidence type="ECO:0000256" key="4">
    <source>
        <dbReference type="PROSITE-ProRule" id="PRU00284"/>
    </source>
</evidence>
<protein>
    <submittedName>
        <fullName evidence="9">Methyl-accepting chemotaxis protein</fullName>
    </submittedName>
</protein>
<evidence type="ECO:0000256" key="2">
    <source>
        <dbReference type="ARBA" id="ARBA00022500"/>
    </source>
</evidence>
<evidence type="ECO:0000256" key="5">
    <source>
        <dbReference type="SAM" id="Phobius"/>
    </source>
</evidence>
<comment type="similarity">
    <text evidence="3">Belongs to the methyl-accepting chemotaxis (MCP) protein family.</text>
</comment>
<accession>A0A2W2BSL3</accession>
<evidence type="ECO:0000313" key="10">
    <source>
        <dbReference type="Proteomes" id="UP000248795"/>
    </source>
</evidence>
<dbReference type="SMART" id="SM00283">
    <property type="entry name" value="MA"/>
    <property type="match status" value="1"/>
</dbReference>
<dbReference type="Pfam" id="PF00015">
    <property type="entry name" value="MCPsignal"/>
    <property type="match status" value="1"/>
</dbReference>